<dbReference type="Proteomes" id="UP000638732">
    <property type="component" value="Unassembled WGS sequence"/>
</dbReference>
<protein>
    <submittedName>
        <fullName evidence="2">DUF664 domain-containing protein</fullName>
    </submittedName>
</protein>
<dbReference type="Gene3D" id="1.20.120.450">
    <property type="entry name" value="dinb family like domain"/>
    <property type="match status" value="1"/>
</dbReference>
<accession>A0A965ZJZ5</accession>
<dbReference type="Pfam" id="PF12867">
    <property type="entry name" value="DinB_2"/>
    <property type="match status" value="1"/>
</dbReference>
<sequence>MSVDKLPEVWLRGPLDDLPALVQPVAFALMQARDEVETMMQGFPDALLWKSVAGMASPGFHLHHMTGVLDRMFTYANNKSLTDDQLTYLTAEGQPQAGETSIKLVRTFSLAVELSLRQLERVNEEALKDYRGVGRKNLPSTLMGLLVHAAEHTMRHTGQLLVTVNILKAGNL</sequence>
<comment type="caution">
    <text evidence="2">The sequence shown here is derived from an EMBL/GenBank/DDBJ whole genome shotgun (WGS) entry which is preliminary data.</text>
</comment>
<dbReference type="InterPro" id="IPR034660">
    <property type="entry name" value="DinB/YfiT-like"/>
</dbReference>
<evidence type="ECO:0000313" key="3">
    <source>
        <dbReference type="Proteomes" id="UP000638732"/>
    </source>
</evidence>
<dbReference type="EMBL" id="WWEO01000044">
    <property type="protein sequence ID" value="NCD71102.1"/>
    <property type="molecule type" value="Genomic_DNA"/>
</dbReference>
<dbReference type="AlphaFoldDB" id="A0A965ZJZ5"/>
<evidence type="ECO:0000259" key="1">
    <source>
        <dbReference type="Pfam" id="PF12867"/>
    </source>
</evidence>
<name>A0A965ZJZ5_9SPHI</name>
<feature type="domain" description="DinB-like" evidence="1">
    <location>
        <begin position="29"/>
        <end position="160"/>
    </location>
</feature>
<dbReference type="InterPro" id="IPR024775">
    <property type="entry name" value="DinB-like"/>
</dbReference>
<gene>
    <name evidence="2" type="ORF">GSY63_17175</name>
</gene>
<organism evidence="2 3">
    <name type="scientific">Mucilaginibacter agri</name>
    <dbReference type="NCBI Taxonomy" id="2695265"/>
    <lineage>
        <taxon>Bacteria</taxon>
        <taxon>Pseudomonadati</taxon>
        <taxon>Bacteroidota</taxon>
        <taxon>Sphingobacteriia</taxon>
        <taxon>Sphingobacteriales</taxon>
        <taxon>Sphingobacteriaceae</taxon>
        <taxon>Mucilaginibacter</taxon>
    </lineage>
</organism>
<reference evidence="2" key="2">
    <citation type="submission" date="2020-10" db="EMBL/GenBank/DDBJ databases">
        <title>Mucilaginibacter sp. nov., isolated from soil.</title>
        <authorList>
            <person name="Jeon C.O."/>
        </authorList>
    </citation>
    <scope>NUCLEOTIDE SEQUENCE</scope>
    <source>
        <strain evidence="2">R11</strain>
    </source>
</reference>
<proteinExistence type="predicted"/>
<evidence type="ECO:0000313" key="2">
    <source>
        <dbReference type="EMBL" id="NCD71102.1"/>
    </source>
</evidence>
<keyword evidence="3" id="KW-1185">Reference proteome</keyword>
<dbReference type="RefSeq" id="WP_166587078.1">
    <property type="nucleotide sequence ID" value="NZ_WWEO01000044.1"/>
</dbReference>
<dbReference type="SUPFAM" id="SSF109854">
    <property type="entry name" value="DinB/YfiT-like putative metalloenzymes"/>
    <property type="match status" value="1"/>
</dbReference>
<reference evidence="2" key="1">
    <citation type="submission" date="2020-01" db="EMBL/GenBank/DDBJ databases">
        <authorList>
            <person name="Seo Y.L."/>
        </authorList>
    </citation>
    <scope>NUCLEOTIDE SEQUENCE</scope>
    <source>
        <strain evidence="2">R11</strain>
    </source>
</reference>